<evidence type="ECO:0000256" key="4">
    <source>
        <dbReference type="ARBA" id="ARBA00022989"/>
    </source>
</evidence>
<comment type="subcellular location">
    <subcellularLocation>
        <location evidence="1">Cell membrane</location>
        <topology evidence="1">Multi-pass membrane protein</topology>
    </subcellularLocation>
</comment>
<feature type="transmembrane region" description="Helical" evidence="6">
    <location>
        <begin position="33"/>
        <end position="52"/>
    </location>
</feature>
<protein>
    <recommendedName>
        <fullName evidence="11">Type II secretion system protein GspF domain-containing protein</fullName>
    </recommendedName>
</protein>
<feature type="transmembrane region" description="Helical" evidence="6">
    <location>
        <begin position="319"/>
        <end position="337"/>
    </location>
</feature>
<evidence type="ECO:0008006" key="11">
    <source>
        <dbReference type="Google" id="ProtNLM"/>
    </source>
</evidence>
<feature type="domain" description="Type II secretion system protein GspF" evidence="7">
    <location>
        <begin position="179"/>
        <end position="301"/>
    </location>
</feature>
<dbReference type="Gene3D" id="1.20.81.30">
    <property type="entry name" value="Type II secretion system (T2SS), domain F"/>
    <property type="match status" value="1"/>
</dbReference>
<evidence type="ECO:0000256" key="1">
    <source>
        <dbReference type="ARBA" id="ARBA00004651"/>
    </source>
</evidence>
<evidence type="ECO:0000313" key="9">
    <source>
        <dbReference type="EMBL" id="TGD45334.1"/>
    </source>
</evidence>
<name>A0ABY2KUJ9_9RHOB</name>
<feature type="transmembrane region" description="Helical" evidence="6">
    <location>
        <begin position="285"/>
        <end position="307"/>
    </location>
</feature>
<evidence type="ECO:0000259" key="7">
    <source>
        <dbReference type="Pfam" id="PF00482"/>
    </source>
</evidence>
<dbReference type="EMBL" id="RPEM01000001">
    <property type="protein sequence ID" value="TGD45334.1"/>
    <property type="molecule type" value="Genomic_DNA"/>
</dbReference>
<dbReference type="InterPro" id="IPR018076">
    <property type="entry name" value="T2SS_GspF_dom"/>
</dbReference>
<keyword evidence="10" id="KW-1185">Reference proteome</keyword>
<dbReference type="InterPro" id="IPR045824">
    <property type="entry name" value="T2SS_TadB-like_N"/>
</dbReference>
<comment type="caution">
    <text evidence="9">The sequence shown here is derived from an EMBL/GenBank/DDBJ whole genome shotgun (WGS) entry which is preliminary data.</text>
</comment>
<sequence>MLRTADPGWGRDQWRPLPERRSTQMTRLTEFDWSSLVYVGVFLGVLMTFEGIRQLVSRSESLSEARNRRMRMIAAGTSTEELLRLLKPGRERWQLQGLPFFGTLPADLRKAGLMIRPGLFMMLAGGGAAVLALATSTALPAWLAAGPALLLCIVAPVIWVRVLRDRRMAALVAQLPEALDLMARGLTVGHPLNATIASVASDMKDPVATEFGVMIDQISYGDDLVDAVMDLAERTGLEDARYLAVAVAIQHGTGGNLARVLDTLAKVIRDRMAMRRRIKAISAEGRLTSIFLSCLPLVILGATSITAPGYYVDVSGDPLFRPFAIVVAVLVVANFLIMRRLVNFRI</sequence>
<proteinExistence type="predicted"/>
<keyword evidence="5 6" id="KW-0472">Membrane</keyword>
<keyword evidence="4 6" id="KW-1133">Transmembrane helix</keyword>
<feature type="domain" description="Type II secretion system protein TadB-like N-terminal" evidence="8">
    <location>
        <begin position="32"/>
        <end position="161"/>
    </location>
</feature>
<reference evidence="9 10" key="1">
    <citation type="submission" date="2018-11" db="EMBL/GenBank/DDBJ databases">
        <title>Tabrizicola sp. isolated from sediment of alpine lake.</title>
        <authorList>
            <person name="Liu Z."/>
        </authorList>
    </citation>
    <scope>NUCLEOTIDE SEQUENCE [LARGE SCALE GENOMIC DNA]</scope>
    <source>
        <strain evidence="9 10">DRYC-M-16</strain>
    </source>
</reference>
<dbReference type="Pfam" id="PF00482">
    <property type="entry name" value="T2SSF"/>
    <property type="match status" value="1"/>
</dbReference>
<evidence type="ECO:0000256" key="2">
    <source>
        <dbReference type="ARBA" id="ARBA00022475"/>
    </source>
</evidence>
<dbReference type="Proteomes" id="UP000297741">
    <property type="component" value="Unassembled WGS sequence"/>
</dbReference>
<evidence type="ECO:0000259" key="8">
    <source>
        <dbReference type="Pfam" id="PF19360"/>
    </source>
</evidence>
<feature type="transmembrane region" description="Helical" evidence="6">
    <location>
        <begin position="141"/>
        <end position="160"/>
    </location>
</feature>
<dbReference type="PANTHER" id="PTHR35007:SF1">
    <property type="entry name" value="PILUS ASSEMBLY PROTEIN"/>
    <property type="match status" value="1"/>
</dbReference>
<feature type="transmembrane region" description="Helical" evidence="6">
    <location>
        <begin position="118"/>
        <end position="135"/>
    </location>
</feature>
<organism evidence="9 10">
    <name type="scientific">Pseudotabrizicola sediminis</name>
    <dbReference type="NCBI Taxonomy" id="2486418"/>
    <lineage>
        <taxon>Bacteria</taxon>
        <taxon>Pseudomonadati</taxon>
        <taxon>Pseudomonadota</taxon>
        <taxon>Alphaproteobacteria</taxon>
        <taxon>Rhodobacterales</taxon>
        <taxon>Paracoccaceae</taxon>
        <taxon>Pseudotabrizicola</taxon>
    </lineage>
</organism>
<keyword evidence="3 6" id="KW-0812">Transmembrane</keyword>
<dbReference type="InterPro" id="IPR042094">
    <property type="entry name" value="T2SS_GspF_sf"/>
</dbReference>
<dbReference type="Pfam" id="PF19360">
    <property type="entry name" value="TadB_TadC_N"/>
    <property type="match status" value="1"/>
</dbReference>
<evidence type="ECO:0000256" key="3">
    <source>
        <dbReference type="ARBA" id="ARBA00022692"/>
    </source>
</evidence>
<dbReference type="PANTHER" id="PTHR35007">
    <property type="entry name" value="INTEGRAL MEMBRANE PROTEIN-RELATED"/>
    <property type="match status" value="1"/>
</dbReference>
<evidence type="ECO:0000256" key="6">
    <source>
        <dbReference type="SAM" id="Phobius"/>
    </source>
</evidence>
<gene>
    <name evidence="9" type="ORF">EEB11_01925</name>
</gene>
<evidence type="ECO:0000313" key="10">
    <source>
        <dbReference type="Proteomes" id="UP000297741"/>
    </source>
</evidence>
<keyword evidence="2" id="KW-1003">Cell membrane</keyword>
<evidence type="ECO:0000256" key="5">
    <source>
        <dbReference type="ARBA" id="ARBA00023136"/>
    </source>
</evidence>
<accession>A0ABY2KUJ9</accession>